<dbReference type="GO" id="GO:0070131">
    <property type="term" value="P:positive regulation of mitochondrial translation"/>
    <property type="evidence" value="ECO:0007669"/>
    <property type="project" value="TreeGrafter"/>
</dbReference>
<dbReference type="AlphaFoldDB" id="A0A4P9Y3V4"/>
<dbReference type="Gene3D" id="2.130.10.30">
    <property type="entry name" value="Regulator of chromosome condensation 1/beta-lactamase-inhibitor protein II"/>
    <property type="match status" value="2"/>
</dbReference>
<protein>
    <submittedName>
        <fullName evidence="2">Regulator of chromosome condensation 1/beta-lactamase-inhibitor protein II</fullName>
    </submittedName>
</protein>
<dbReference type="PROSITE" id="PS50012">
    <property type="entry name" value="RCC1_3"/>
    <property type="match status" value="5"/>
</dbReference>
<feature type="repeat" description="RCC1" evidence="1">
    <location>
        <begin position="172"/>
        <end position="224"/>
    </location>
</feature>
<feature type="repeat" description="RCC1" evidence="1">
    <location>
        <begin position="331"/>
        <end position="381"/>
    </location>
</feature>
<dbReference type="SUPFAM" id="SSF50985">
    <property type="entry name" value="RCC1/BLIP-II"/>
    <property type="match status" value="1"/>
</dbReference>
<dbReference type="PRINTS" id="PR00633">
    <property type="entry name" value="RCCNDNSATION"/>
</dbReference>
<feature type="repeat" description="RCC1" evidence="1">
    <location>
        <begin position="277"/>
        <end position="330"/>
    </location>
</feature>
<dbReference type="GO" id="GO:0005085">
    <property type="term" value="F:guanyl-nucleotide exchange factor activity"/>
    <property type="evidence" value="ECO:0007669"/>
    <property type="project" value="TreeGrafter"/>
</dbReference>
<evidence type="ECO:0000313" key="3">
    <source>
        <dbReference type="Proteomes" id="UP000267251"/>
    </source>
</evidence>
<dbReference type="GO" id="GO:0019843">
    <property type="term" value="F:rRNA binding"/>
    <property type="evidence" value="ECO:0007669"/>
    <property type="project" value="TreeGrafter"/>
</dbReference>
<dbReference type="Proteomes" id="UP000267251">
    <property type="component" value="Unassembled WGS sequence"/>
</dbReference>
<evidence type="ECO:0000256" key="1">
    <source>
        <dbReference type="PROSITE-ProRule" id="PRU00235"/>
    </source>
</evidence>
<dbReference type="OrthoDB" id="5370059at2759"/>
<dbReference type="Pfam" id="PF13540">
    <property type="entry name" value="RCC1_2"/>
    <property type="match status" value="2"/>
</dbReference>
<sequence length="514" mass="54967">MLFYVFVKTTALKKVSIEGQYLSYLITRAMVRQLGLTGPVPGIASRYARRQLWSSLSPLGGLVVPGSGGGRALLSTRITPSQENTYPTYEDKLYLWGASVEGIPFPNGVFRRNQEGRPGVLNLDSLTQQNGPVQITHMAAGLDHGLVAVQVNHPGVAGTWDEVGRGTGEGEFRIVSFGLGTDGQLGLGTALKERGVGLVQGLPKDKMVRSMSGGRAHSVIVLEDGLAYGFGSDRQGQCGGGSKGDGRVGEARQIQGIDRVISVACGMDHTVFLTDEGEVWTCGWGADGQLGREMRGSDARAPQRVQGALRDEKVIRISSSTDFSLALTEDNRVYAWGNNEYGQCCLGYKSNREVTAKLVMIEDALVDMAAGSMTSLFLTRNGHLWGCGYGATGGPEPFRSASLSSNARIRERQKMMVNPNRVKGIQRPKHLSATLDYCGVIDGRSGGKCLLVNGASGDAYGWGLSGGSSRLGLGHRKNQFTAMRISFPDERKRGAVQELALGGNLSMALYSAPI</sequence>
<organism evidence="2 3">
    <name type="scientific">Piptocephalis cylindrospora</name>
    <dbReference type="NCBI Taxonomy" id="1907219"/>
    <lineage>
        <taxon>Eukaryota</taxon>
        <taxon>Fungi</taxon>
        <taxon>Fungi incertae sedis</taxon>
        <taxon>Zoopagomycota</taxon>
        <taxon>Zoopagomycotina</taxon>
        <taxon>Zoopagomycetes</taxon>
        <taxon>Zoopagales</taxon>
        <taxon>Piptocephalidaceae</taxon>
        <taxon>Piptocephalis</taxon>
    </lineage>
</organism>
<dbReference type="InterPro" id="IPR009091">
    <property type="entry name" value="RCC1/BLIP-II"/>
</dbReference>
<dbReference type="InterPro" id="IPR053035">
    <property type="entry name" value="Mitochondrial_GEF_domain"/>
</dbReference>
<feature type="repeat" description="RCC1" evidence="1">
    <location>
        <begin position="225"/>
        <end position="276"/>
    </location>
</feature>
<name>A0A4P9Y3V4_9FUNG</name>
<dbReference type="PANTHER" id="PTHR46337">
    <property type="entry name" value="RCC1-LIKE G EXCHANGING FACTOR-LIKE PROTEIN"/>
    <property type="match status" value="1"/>
</dbReference>
<dbReference type="PROSITE" id="PS00626">
    <property type="entry name" value="RCC1_2"/>
    <property type="match status" value="1"/>
</dbReference>
<dbReference type="InterPro" id="IPR000408">
    <property type="entry name" value="Reg_chr_condens"/>
</dbReference>
<gene>
    <name evidence="2" type="ORF">BJ684DRAFT_16011</name>
</gene>
<feature type="repeat" description="RCC1" evidence="1">
    <location>
        <begin position="457"/>
        <end position="512"/>
    </location>
</feature>
<accession>A0A4P9Y3V4</accession>
<dbReference type="GO" id="GO:0005743">
    <property type="term" value="C:mitochondrial inner membrane"/>
    <property type="evidence" value="ECO:0007669"/>
    <property type="project" value="TreeGrafter"/>
</dbReference>
<reference evidence="3" key="1">
    <citation type="journal article" date="2018" name="Nat. Microbiol.">
        <title>Leveraging single-cell genomics to expand the fungal tree of life.</title>
        <authorList>
            <person name="Ahrendt S.R."/>
            <person name="Quandt C.A."/>
            <person name="Ciobanu D."/>
            <person name="Clum A."/>
            <person name="Salamov A."/>
            <person name="Andreopoulos B."/>
            <person name="Cheng J.F."/>
            <person name="Woyke T."/>
            <person name="Pelin A."/>
            <person name="Henrissat B."/>
            <person name="Reynolds N.K."/>
            <person name="Benny G.L."/>
            <person name="Smith M.E."/>
            <person name="James T.Y."/>
            <person name="Grigoriev I.V."/>
        </authorList>
    </citation>
    <scope>NUCLEOTIDE SEQUENCE [LARGE SCALE GENOMIC DNA]</scope>
</reference>
<dbReference type="PANTHER" id="PTHR46337:SF1">
    <property type="entry name" value="RCC1-LIKE G EXCHANGING FACTOR-LIKE PROTEIN"/>
    <property type="match status" value="1"/>
</dbReference>
<keyword evidence="3" id="KW-1185">Reference proteome</keyword>
<dbReference type="EMBL" id="KZ987981">
    <property type="protein sequence ID" value="RKP13607.1"/>
    <property type="molecule type" value="Genomic_DNA"/>
</dbReference>
<proteinExistence type="predicted"/>
<evidence type="ECO:0000313" key="2">
    <source>
        <dbReference type="EMBL" id="RKP13607.1"/>
    </source>
</evidence>